<keyword evidence="8" id="KW-0833">Ubl conjugation pathway</keyword>
<evidence type="ECO:0000259" key="11">
    <source>
        <dbReference type="PROSITE" id="PS51873"/>
    </source>
</evidence>
<evidence type="ECO:0000313" key="13">
    <source>
        <dbReference type="Proteomes" id="UP000298416"/>
    </source>
</evidence>
<dbReference type="OrthoDB" id="898272at2759"/>
<keyword evidence="6" id="KW-0677">Repeat</keyword>
<evidence type="ECO:0000256" key="6">
    <source>
        <dbReference type="ARBA" id="ARBA00022737"/>
    </source>
</evidence>
<evidence type="ECO:0000256" key="3">
    <source>
        <dbReference type="ARBA" id="ARBA00012251"/>
    </source>
</evidence>
<keyword evidence="9" id="KW-0862">Zinc</keyword>
<dbReference type="AlphaFoldDB" id="A0A8X8ZH23"/>
<dbReference type="InterPro" id="IPR031127">
    <property type="entry name" value="E3_UB_ligase_RBR"/>
</dbReference>
<dbReference type="PROSITE" id="PS51873">
    <property type="entry name" value="TRIAD"/>
    <property type="match status" value="1"/>
</dbReference>
<gene>
    <name evidence="12" type="ORF">SASPL_136810</name>
</gene>
<dbReference type="EMBL" id="PNBA02000013">
    <property type="protein sequence ID" value="KAG6404561.1"/>
    <property type="molecule type" value="Genomic_DNA"/>
</dbReference>
<keyword evidence="5" id="KW-0479">Metal-binding</keyword>
<keyword evidence="13" id="KW-1185">Reference proteome</keyword>
<dbReference type="SMART" id="SM00647">
    <property type="entry name" value="IBR"/>
    <property type="match status" value="2"/>
</dbReference>
<evidence type="ECO:0000256" key="1">
    <source>
        <dbReference type="ARBA" id="ARBA00001798"/>
    </source>
</evidence>
<evidence type="ECO:0000256" key="10">
    <source>
        <dbReference type="SAM" id="MobiDB-lite"/>
    </source>
</evidence>
<dbReference type="InterPro" id="IPR002867">
    <property type="entry name" value="IBR_dom"/>
</dbReference>
<proteinExistence type="predicted"/>
<keyword evidence="4" id="KW-0808">Transferase</keyword>
<dbReference type="Proteomes" id="UP000298416">
    <property type="component" value="Unassembled WGS sequence"/>
</dbReference>
<dbReference type="PANTHER" id="PTHR11685">
    <property type="entry name" value="RBR FAMILY RING FINGER AND IBR DOMAIN-CONTAINING"/>
    <property type="match status" value="1"/>
</dbReference>
<keyword evidence="7" id="KW-0863">Zinc-finger</keyword>
<comment type="caution">
    <text evidence="12">The sequence shown here is derived from an EMBL/GenBank/DDBJ whole genome shotgun (WGS) entry which is preliminary data.</text>
</comment>
<accession>A0A8X8ZH23</accession>
<sequence length="346" mass="39994">MVERLASDFEREKYHRHLRRSYVELNPNRKWCQAPGCDLAIEFEFDASLIHDVVCGCSHTFCFLCAAESHRPVSCEAAAEWLAANNSEAKSVAWIVSNTKPCPSCHRPIQKTQGCDHMTCRAPCRFHFCWNCLSPMRNHGDTCRRRTAEEKGKTKRPESDAGRYAHHRERWEFCENSRKAAAEELERARWRCGGGRMGFVAAAWEQIVVCRRVLKWCYAFGYYVAEAGLLEYLQGEAEAAVGMLQRCAEEEMGDEGVYVDEEKFRVFEVRILDLARVTRKCFEDLVVASENCLTEVGRSKTSNPQRSSDSDSESESSDSEELEYEEPKRHKFWRLIKRLNYLIRTI</sequence>
<feature type="domain" description="RING-type" evidence="11">
    <location>
        <begin position="1"/>
        <end position="147"/>
    </location>
</feature>
<organism evidence="12">
    <name type="scientific">Salvia splendens</name>
    <name type="common">Scarlet sage</name>
    <dbReference type="NCBI Taxonomy" id="180675"/>
    <lineage>
        <taxon>Eukaryota</taxon>
        <taxon>Viridiplantae</taxon>
        <taxon>Streptophyta</taxon>
        <taxon>Embryophyta</taxon>
        <taxon>Tracheophyta</taxon>
        <taxon>Spermatophyta</taxon>
        <taxon>Magnoliopsida</taxon>
        <taxon>eudicotyledons</taxon>
        <taxon>Gunneridae</taxon>
        <taxon>Pentapetalae</taxon>
        <taxon>asterids</taxon>
        <taxon>lamiids</taxon>
        <taxon>Lamiales</taxon>
        <taxon>Lamiaceae</taxon>
        <taxon>Nepetoideae</taxon>
        <taxon>Mentheae</taxon>
        <taxon>Salviinae</taxon>
        <taxon>Salvia</taxon>
        <taxon>Salvia subgen. Calosphace</taxon>
        <taxon>core Calosphace</taxon>
    </lineage>
</organism>
<dbReference type="GO" id="GO:0008270">
    <property type="term" value="F:zinc ion binding"/>
    <property type="evidence" value="ECO:0007669"/>
    <property type="project" value="UniProtKB-KW"/>
</dbReference>
<evidence type="ECO:0000313" key="12">
    <source>
        <dbReference type="EMBL" id="KAG6404561.1"/>
    </source>
</evidence>
<evidence type="ECO:0000256" key="5">
    <source>
        <dbReference type="ARBA" id="ARBA00022723"/>
    </source>
</evidence>
<comment type="catalytic activity">
    <reaction evidence="1">
        <text>[E2 ubiquitin-conjugating enzyme]-S-ubiquitinyl-L-cysteine + [acceptor protein]-L-lysine = [E2 ubiquitin-conjugating enzyme]-L-cysteine + [acceptor protein]-N(6)-ubiquitinyl-L-lysine.</text>
        <dbReference type="EC" id="2.3.2.31"/>
    </reaction>
</comment>
<evidence type="ECO:0000256" key="8">
    <source>
        <dbReference type="ARBA" id="ARBA00022786"/>
    </source>
</evidence>
<evidence type="ECO:0000256" key="9">
    <source>
        <dbReference type="ARBA" id="ARBA00022833"/>
    </source>
</evidence>
<comment type="cofactor">
    <cofactor evidence="2">
        <name>Zn(2+)</name>
        <dbReference type="ChEBI" id="CHEBI:29105"/>
    </cofactor>
</comment>
<dbReference type="CDD" id="cd20346">
    <property type="entry name" value="BRcat_RBR_ANKIB1"/>
    <property type="match status" value="1"/>
</dbReference>
<reference evidence="12" key="1">
    <citation type="submission" date="2018-01" db="EMBL/GenBank/DDBJ databases">
        <authorList>
            <person name="Mao J.F."/>
        </authorList>
    </citation>
    <scope>NUCLEOTIDE SEQUENCE</scope>
    <source>
        <strain evidence="12">Huo1</strain>
        <tissue evidence="12">Leaf</tissue>
    </source>
</reference>
<evidence type="ECO:0000256" key="4">
    <source>
        <dbReference type="ARBA" id="ARBA00022679"/>
    </source>
</evidence>
<feature type="compositionally biased region" description="Acidic residues" evidence="10">
    <location>
        <begin position="310"/>
        <end position="324"/>
    </location>
</feature>
<evidence type="ECO:0000256" key="7">
    <source>
        <dbReference type="ARBA" id="ARBA00022771"/>
    </source>
</evidence>
<dbReference type="EC" id="2.3.2.31" evidence="3"/>
<name>A0A8X8ZH23_SALSN</name>
<feature type="region of interest" description="Disordered" evidence="10">
    <location>
        <begin position="298"/>
        <end position="327"/>
    </location>
</feature>
<evidence type="ECO:0000256" key="2">
    <source>
        <dbReference type="ARBA" id="ARBA00001947"/>
    </source>
</evidence>
<dbReference type="GO" id="GO:0016567">
    <property type="term" value="P:protein ubiquitination"/>
    <property type="evidence" value="ECO:0007669"/>
    <property type="project" value="InterPro"/>
</dbReference>
<feature type="region of interest" description="Disordered" evidence="10">
    <location>
        <begin position="144"/>
        <end position="163"/>
    </location>
</feature>
<dbReference type="GO" id="GO:0061630">
    <property type="term" value="F:ubiquitin protein ligase activity"/>
    <property type="evidence" value="ECO:0007669"/>
    <property type="project" value="UniProtKB-EC"/>
</dbReference>
<reference evidence="12" key="2">
    <citation type="submission" date="2020-08" db="EMBL/GenBank/DDBJ databases">
        <title>Plant Genome Project.</title>
        <authorList>
            <person name="Zhang R.-G."/>
        </authorList>
    </citation>
    <scope>NUCLEOTIDE SEQUENCE</scope>
    <source>
        <strain evidence="12">Huo1</strain>
        <tissue evidence="12">Leaf</tissue>
    </source>
</reference>
<dbReference type="Pfam" id="PF22191">
    <property type="entry name" value="IBR_1"/>
    <property type="match status" value="1"/>
</dbReference>
<protein>
    <recommendedName>
        <fullName evidence="3">RBR-type E3 ubiquitin transferase</fullName>
        <ecNumber evidence="3">2.3.2.31</ecNumber>
    </recommendedName>
</protein>
<dbReference type="Pfam" id="PF01485">
    <property type="entry name" value="IBR"/>
    <property type="match status" value="1"/>
</dbReference>
<dbReference type="InterPro" id="IPR044066">
    <property type="entry name" value="TRIAD_supradom"/>
</dbReference>